<accession>A0ABY5ZA10</accession>
<protein>
    <submittedName>
        <fullName evidence="2">Uncharacterized protein</fullName>
    </submittedName>
</protein>
<keyword evidence="3" id="KW-1185">Reference proteome</keyword>
<feature type="region of interest" description="Disordered" evidence="1">
    <location>
        <begin position="1"/>
        <end position="22"/>
    </location>
</feature>
<evidence type="ECO:0000313" key="2">
    <source>
        <dbReference type="EMBL" id="UWZ37828.1"/>
    </source>
</evidence>
<evidence type="ECO:0000313" key="3">
    <source>
        <dbReference type="Proteomes" id="UP001058271"/>
    </source>
</evidence>
<organism evidence="2 3">
    <name type="scientific">Dactylosporangium roseum</name>
    <dbReference type="NCBI Taxonomy" id="47989"/>
    <lineage>
        <taxon>Bacteria</taxon>
        <taxon>Bacillati</taxon>
        <taxon>Actinomycetota</taxon>
        <taxon>Actinomycetes</taxon>
        <taxon>Micromonosporales</taxon>
        <taxon>Micromonosporaceae</taxon>
        <taxon>Dactylosporangium</taxon>
    </lineage>
</organism>
<sequence length="104" mass="11058">MSAYKVNSDGSVTLPGDKSVDDWHIRPEQGRVRGGGAGVSASVFRNADGSARVVNGAGNWRVWRSHRGWIAVNDGPGDRTITDDNGSTRVFASAGRAIDYLVAE</sequence>
<evidence type="ECO:0000256" key="1">
    <source>
        <dbReference type="SAM" id="MobiDB-lite"/>
    </source>
</evidence>
<name>A0ABY5ZA10_9ACTN</name>
<dbReference type="EMBL" id="CP073721">
    <property type="protein sequence ID" value="UWZ37828.1"/>
    <property type="molecule type" value="Genomic_DNA"/>
</dbReference>
<dbReference type="RefSeq" id="WP_260727191.1">
    <property type="nucleotide sequence ID" value="NZ_BAAABS010000033.1"/>
</dbReference>
<dbReference type="Proteomes" id="UP001058271">
    <property type="component" value="Chromosome"/>
</dbReference>
<reference evidence="2" key="1">
    <citation type="submission" date="2021-04" db="EMBL/GenBank/DDBJ databases">
        <title>Biosynthetic gene clusters of Dactylosporangioum roseum.</title>
        <authorList>
            <person name="Hartkoorn R.C."/>
            <person name="Beaudoing E."/>
            <person name="Hot D."/>
            <person name="Moureu S."/>
        </authorList>
    </citation>
    <scope>NUCLEOTIDE SEQUENCE</scope>
    <source>
        <strain evidence="2">NRRL B-16295</strain>
    </source>
</reference>
<gene>
    <name evidence="2" type="ORF">Drose_06020</name>
</gene>
<proteinExistence type="predicted"/>